<dbReference type="Proteomes" id="UP000887579">
    <property type="component" value="Unplaced"/>
</dbReference>
<evidence type="ECO:0000313" key="2">
    <source>
        <dbReference type="WBParaSite" id="ES5_v2.g17005.t1"/>
    </source>
</evidence>
<evidence type="ECO:0000313" key="1">
    <source>
        <dbReference type="Proteomes" id="UP000887579"/>
    </source>
</evidence>
<accession>A0AC34FI41</accession>
<dbReference type="WBParaSite" id="ES5_v2.g17005.t1">
    <property type="protein sequence ID" value="ES5_v2.g17005.t1"/>
    <property type="gene ID" value="ES5_v2.g17005"/>
</dbReference>
<name>A0AC34FI41_9BILA</name>
<sequence>MTLAINNFYWIRYFALPERISEMPLEFRMCYNQFLFETIKRFNKAINDDDWQHVGELIGSIDIDSNARAGNNNWYTTRITLVKYNLLWENLFFIGFQRILLQNVPSKQKAVSLENMLKKFSELISTEMYRIRKLLPLFVISVLTFGIAHNNVESISQILRLKIPVKFNEPDLNFNIRAYQFYNQFKEMCEDSDTTPNNDILNDFFQTMLDFFDSATEKKMKKLLFLFEPFVMLSQYVEGETRALETLIRFCIETPALLPFTAKILTRCGLGKFVGRLISECIEHDPSCGLGKFVGRLISECIEHDLSSTFLHRFPLIIHYIGQRSIQAIQKRSLKYEDAEKHVRMSFNYLDYGRNRTNGDAWLFFKENLEYLIPFPDWVYQEWNERADWWPRFHNISLDNNEIERAQVFRMFRRQNKKRKL</sequence>
<proteinExistence type="predicted"/>
<protein>
    <submittedName>
        <fullName evidence="2">Uncharacterized protein</fullName>
    </submittedName>
</protein>
<organism evidence="1 2">
    <name type="scientific">Panagrolaimus sp. ES5</name>
    <dbReference type="NCBI Taxonomy" id="591445"/>
    <lineage>
        <taxon>Eukaryota</taxon>
        <taxon>Metazoa</taxon>
        <taxon>Ecdysozoa</taxon>
        <taxon>Nematoda</taxon>
        <taxon>Chromadorea</taxon>
        <taxon>Rhabditida</taxon>
        <taxon>Tylenchina</taxon>
        <taxon>Panagrolaimomorpha</taxon>
        <taxon>Panagrolaimoidea</taxon>
        <taxon>Panagrolaimidae</taxon>
        <taxon>Panagrolaimus</taxon>
    </lineage>
</organism>
<reference evidence="2" key="1">
    <citation type="submission" date="2022-11" db="UniProtKB">
        <authorList>
            <consortium name="WormBaseParasite"/>
        </authorList>
    </citation>
    <scope>IDENTIFICATION</scope>
</reference>